<protein>
    <submittedName>
        <fullName evidence="1">Uncharacterized protein</fullName>
    </submittedName>
</protein>
<name>A0A565AST1_9BRAS</name>
<evidence type="ECO:0000313" key="1">
    <source>
        <dbReference type="EMBL" id="VVA91688.1"/>
    </source>
</evidence>
<dbReference type="EMBL" id="CABITT030000001">
    <property type="protein sequence ID" value="VVA91688.1"/>
    <property type="molecule type" value="Genomic_DNA"/>
</dbReference>
<proteinExistence type="predicted"/>
<dbReference type="Proteomes" id="UP000489600">
    <property type="component" value="Unassembled WGS sequence"/>
</dbReference>
<accession>A0A565AST1</accession>
<gene>
    <name evidence="1" type="ORF">ANE_LOCUS2133</name>
</gene>
<dbReference type="AlphaFoldDB" id="A0A565AST1"/>
<comment type="caution">
    <text evidence="1">The sequence shown here is derived from an EMBL/GenBank/DDBJ whole genome shotgun (WGS) entry which is preliminary data.</text>
</comment>
<reference evidence="1" key="1">
    <citation type="submission" date="2019-07" db="EMBL/GenBank/DDBJ databases">
        <authorList>
            <person name="Dittberner H."/>
        </authorList>
    </citation>
    <scope>NUCLEOTIDE SEQUENCE [LARGE SCALE GENOMIC DNA]</scope>
</reference>
<sequence length="74" mass="8659">MEDDFDAQKEAAMTLVDTFIVERIDQIDTKVDQEHIIDRLQHIIPLLRRMKVRVASKDNFQEMNDEATAELNAE</sequence>
<keyword evidence="2" id="KW-1185">Reference proteome</keyword>
<organism evidence="1 2">
    <name type="scientific">Arabis nemorensis</name>
    <dbReference type="NCBI Taxonomy" id="586526"/>
    <lineage>
        <taxon>Eukaryota</taxon>
        <taxon>Viridiplantae</taxon>
        <taxon>Streptophyta</taxon>
        <taxon>Embryophyta</taxon>
        <taxon>Tracheophyta</taxon>
        <taxon>Spermatophyta</taxon>
        <taxon>Magnoliopsida</taxon>
        <taxon>eudicotyledons</taxon>
        <taxon>Gunneridae</taxon>
        <taxon>Pentapetalae</taxon>
        <taxon>rosids</taxon>
        <taxon>malvids</taxon>
        <taxon>Brassicales</taxon>
        <taxon>Brassicaceae</taxon>
        <taxon>Arabideae</taxon>
        <taxon>Arabis</taxon>
    </lineage>
</organism>
<evidence type="ECO:0000313" key="2">
    <source>
        <dbReference type="Proteomes" id="UP000489600"/>
    </source>
</evidence>